<organism evidence="2 3">
    <name type="scientific">Pseudolactococcus hodotermopsidis</name>
    <dbReference type="NCBI Taxonomy" id="2709157"/>
    <lineage>
        <taxon>Bacteria</taxon>
        <taxon>Bacillati</taxon>
        <taxon>Bacillota</taxon>
        <taxon>Bacilli</taxon>
        <taxon>Lactobacillales</taxon>
        <taxon>Streptococcaceae</taxon>
        <taxon>Pseudolactococcus</taxon>
    </lineage>
</organism>
<evidence type="ECO:0000256" key="1">
    <source>
        <dbReference type="SAM" id="Coils"/>
    </source>
</evidence>
<gene>
    <name evidence="2" type="ORF">Hs30E_13100</name>
</gene>
<dbReference type="EMBL" id="BLLI01000038">
    <property type="protein sequence ID" value="GFH42759.1"/>
    <property type="molecule type" value="Genomic_DNA"/>
</dbReference>
<dbReference type="Proteomes" id="UP000480303">
    <property type="component" value="Unassembled WGS sequence"/>
</dbReference>
<feature type="coiled-coil region" evidence="1">
    <location>
        <begin position="45"/>
        <end position="96"/>
    </location>
</feature>
<comment type="caution">
    <text evidence="2">The sequence shown here is derived from an EMBL/GenBank/DDBJ whole genome shotgun (WGS) entry which is preliminary data.</text>
</comment>
<accession>A0A6A0BBB9</accession>
<dbReference type="AlphaFoldDB" id="A0A6A0BBB9"/>
<sequence>MKKMSDDEFEQKIQQMRELYLENHGDKCELNAQNISAHSPFLDRFRSLDNQKARLRRQLSELEVKRCRASLDKKSLQKLEQKLAIKKALFKKLLDEKEQG</sequence>
<reference evidence="2 3" key="1">
    <citation type="submission" date="2020-02" db="EMBL/GenBank/DDBJ databases">
        <title>Draft genome sequence of Lactococcus sp. Hs30E4-3.</title>
        <authorList>
            <person name="Noda S."/>
            <person name="Yuki M."/>
            <person name="Ohkuma M."/>
        </authorList>
    </citation>
    <scope>NUCLEOTIDE SEQUENCE [LARGE SCALE GENOMIC DNA]</scope>
    <source>
        <strain evidence="2 3">Hs30E4-3</strain>
    </source>
</reference>
<keyword evidence="3" id="KW-1185">Reference proteome</keyword>
<evidence type="ECO:0000313" key="2">
    <source>
        <dbReference type="EMBL" id="GFH42759.1"/>
    </source>
</evidence>
<name>A0A6A0BBB9_9LACT</name>
<evidence type="ECO:0000313" key="3">
    <source>
        <dbReference type="Proteomes" id="UP000480303"/>
    </source>
</evidence>
<proteinExistence type="predicted"/>
<keyword evidence="1" id="KW-0175">Coiled coil</keyword>
<evidence type="ECO:0008006" key="4">
    <source>
        <dbReference type="Google" id="ProtNLM"/>
    </source>
</evidence>
<protein>
    <recommendedName>
        <fullName evidence="4">DUF465 domain-containing protein</fullName>
    </recommendedName>
</protein>
<dbReference type="RefSeq" id="WP_172209062.1">
    <property type="nucleotide sequence ID" value="NZ_BLLI01000038.1"/>
</dbReference>